<dbReference type="InterPro" id="IPR045145">
    <property type="entry name" value="PTHR15271"/>
</dbReference>
<comment type="caution">
    <text evidence="2">The sequence shown here is derived from an EMBL/GenBank/DDBJ whole genome shotgun (WGS) entry which is preliminary data.</text>
</comment>
<dbReference type="PANTHER" id="PTHR15271:SF4">
    <property type="entry name" value="CHROMATIN ASSEMBLY FACTOR 1 SUBUNIT B"/>
    <property type="match status" value="1"/>
</dbReference>
<dbReference type="EMBL" id="JAYDYQ010001087">
    <property type="protein sequence ID" value="KAK4490667.1"/>
    <property type="molecule type" value="Genomic_DNA"/>
</dbReference>
<reference evidence="2 3" key="1">
    <citation type="journal article" date="2023" name="bioRxiv">
        <title>Genome report: Whole genome sequence and annotation of Penstemon davidsonii.</title>
        <authorList>
            <person name="Ostevik K.L."/>
            <person name="Alabady M."/>
            <person name="Zhang M."/>
            <person name="Rausher M.D."/>
        </authorList>
    </citation>
    <scope>NUCLEOTIDE SEQUENCE [LARGE SCALE GENOMIC DNA]</scope>
    <source>
        <strain evidence="2">DNT005</strain>
        <tissue evidence="2">Whole leaf</tissue>
    </source>
</reference>
<dbReference type="SUPFAM" id="SSF50978">
    <property type="entry name" value="WD40 repeat-like"/>
    <property type="match status" value="1"/>
</dbReference>
<feature type="repeat" description="WD" evidence="1">
    <location>
        <begin position="16"/>
        <end position="40"/>
    </location>
</feature>
<name>A0ABR0DN69_9LAMI</name>
<keyword evidence="1" id="KW-0853">WD repeat</keyword>
<dbReference type="InterPro" id="IPR015943">
    <property type="entry name" value="WD40/YVTN_repeat-like_dom_sf"/>
</dbReference>
<dbReference type="InterPro" id="IPR036322">
    <property type="entry name" value="WD40_repeat_dom_sf"/>
</dbReference>
<evidence type="ECO:0000256" key="1">
    <source>
        <dbReference type="PROSITE-ProRule" id="PRU00221"/>
    </source>
</evidence>
<organism evidence="2 3">
    <name type="scientific">Penstemon davidsonii</name>
    <dbReference type="NCBI Taxonomy" id="160366"/>
    <lineage>
        <taxon>Eukaryota</taxon>
        <taxon>Viridiplantae</taxon>
        <taxon>Streptophyta</taxon>
        <taxon>Embryophyta</taxon>
        <taxon>Tracheophyta</taxon>
        <taxon>Spermatophyta</taxon>
        <taxon>Magnoliopsida</taxon>
        <taxon>eudicotyledons</taxon>
        <taxon>Gunneridae</taxon>
        <taxon>Pentapetalae</taxon>
        <taxon>asterids</taxon>
        <taxon>lamiids</taxon>
        <taxon>Lamiales</taxon>
        <taxon>Plantaginaceae</taxon>
        <taxon>Cheloneae</taxon>
        <taxon>Penstemon</taxon>
    </lineage>
</organism>
<evidence type="ECO:0000313" key="2">
    <source>
        <dbReference type="EMBL" id="KAK4490667.1"/>
    </source>
</evidence>
<proteinExistence type="predicted"/>
<dbReference type="Proteomes" id="UP001291926">
    <property type="component" value="Unassembled WGS sequence"/>
</dbReference>
<gene>
    <name evidence="2" type="ORF">RD792_001358</name>
</gene>
<dbReference type="InterPro" id="IPR001680">
    <property type="entry name" value="WD40_rpt"/>
</dbReference>
<protein>
    <submittedName>
        <fullName evidence="2">Uncharacterized protein</fullName>
    </submittedName>
</protein>
<sequence length="83" mass="9139">MRGGTIQINWHDLKPVLTCDFHPQSGLLATGGADYDIKLWTTIASEDEKKAPGVAYHSNLSYHSSAVNVLRFSPSGKLLFVYC</sequence>
<keyword evidence="3" id="KW-1185">Reference proteome</keyword>
<dbReference type="Gene3D" id="2.130.10.10">
    <property type="entry name" value="YVTN repeat-like/Quinoprotein amine dehydrogenase"/>
    <property type="match status" value="1"/>
</dbReference>
<evidence type="ECO:0000313" key="3">
    <source>
        <dbReference type="Proteomes" id="UP001291926"/>
    </source>
</evidence>
<dbReference type="PANTHER" id="PTHR15271">
    <property type="entry name" value="CHROMATIN ASSEMBLY FACTOR 1 SUBUNIT B"/>
    <property type="match status" value="1"/>
</dbReference>
<dbReference type="Pfam" id="PF00400">
    <property type="entry name" value="WD40"/>
    <property type="match status" value="2"/>
</dbReference>
<accession>A0ABR0DN69</accession>
<dbReference type="PROSITE" id="PS50082">
    <property type="entry name" value="WD_REPEATS_2"/>
    <property type="match status" value="1"/>
</dbReference>